<dbReference type="RefSeq" id="WP_006962499.1">
    <property type="nucleotide sequence ID" value="NZ_CAVK010000183.1"/>
</dbReference>
<dbReference type="Proteomes" id="UP000013201">
    <property type="component" value="Unassembled WGS sequence"/>
</dbReference>
<keyword evidence="3" id="KW-1185">Reference proteome</keyword>
<accession>N1MPY3</accession>
<comment type="caution">
    <text evidence="2">The sequence shown here is derived from an EMBL/GenBank/DDBJ whole genome shotgun (WGS) entry which is preliminary data.</text>
</comment>
<dbReference type="SUPFAM" id="SSF142433">
    <property type="entry name" value="CinA-like"/>
    <property type="match status" value="1"/>
</dbReference>
<reference evidence="2 3" key="1">
    <citation type="submission" date="2013-03" db="EMBL/GenBank/DDBJ databases">
        <authorList>
            <person name="Le V."/>
        </authorList>
    </citation>
    <scope>NUCLEOTIDE SEQUENCE [LARGE SCALE GENOMIC DNA]</scope>
    <source>
        <strain evidence="2 3">BiD32</strain>
    </source>
</reference>
<dbReference type="AlphaFoldDB" id="N1MPY3"/>
<protein>
    <submittedName>
        <fullName evidence="2">C-terminal domain of CinA type S</fullName>
    </submittedName>
</protein>
<dbReference type="NCBIfam" id="TIGR00199">
    <property type="entry name" value="PncC_domain"/>
    <property type="match status" value="1"/>
</dbReference>
<evidence type="ECO:0000313" key="3">
    <source>
        <dbReference type="Proteomes" id="UP000013201"/>
    </source>
</evidence>
<reference evidence="3" key="2">
    <citation type="submission" date="2013-04" db="EMBL/GenBank/DDBJ databases">
        <title>Bisphenol A degrading Sphingobium sp. strain BiD32.</title>
        <authorList>
            <person name="Nielsen J.L."/>
            <person name="Zhou N.A."/>
            <person name="Kjeldal H."/>
        </authorList>
    </citation>
    <scope>NUCLEOTIDE SEQUENCE [LARGE SCALE GENOMIC DNA]</scope>
    <source>
        <strain evidence="3">BiD32</strain>
    </source>
</reference>
<dbReference type="EMBL" id="CAVK010000183">
    <property type="protein sequence ID" value="CCW19280.1"/>
    <property type="molecule type" value="Genomic_DNA"/>
</dbReference>
<proteinExistence type="predicted"/>
<evidence type="ECO:0000259" key="1">
    <source>
        <dbReference type="Pfam" id="PF02464"/>
    </source>
</evidence>
<evidence type="ECO:0000313" key="2">
    <source>
        <dbReference type="EMBL" id="CCW19280.1"/>
    </source>
</evidence>
<dbReference type="InterPro" id="IPR008136">
    <property type="entry name" value="CinA_C"/>
</dbReference>
<organism evidence="2 3">
    <name type="scientific">Sphingobium indicum BiD32</name>
    <dbReference type="NCBI Taxonomy" id="1301087"/>
    <lineage>
        <taxon>Bacteria</taxon>
        <taxon>Pseudomonadati</taxon>
        <taxon>Pseudomonadota</taxon>
        <taxon>Alphaproteobacteria</taxon>
        <taxon>Sphingomonadales</taxon>
        <taxon>Sphingomonadaceae</taxon>
        <taxon>Sphingobium</taxon>
    </lineage>
</organism>
<dbReference type="Gene3D" id="3.90.950.20">
    <property type="entry name" value="CinA-like"/>
    <property type="match status" value="1"/>
</dbReference>
<dbReference type="Pfam" id="PF02464">
    <property type="entry name" value="CinA"/>
    <property type="match status" value="1"/>
</dbReference>
<name>N1MPY3_9SPHN</name>
<dbReference type="OrthoDB" id="9801454at2"/>
<gene>
    <name evidence="2" type="ORF">EBBID32_36460</name>
</gene>
<sequence>MDQGHKSKQAFDAGTLSPALPDDIIQAAISLLEGVEEAALSIATAESCTGGLLASLLTDIEGASNAFDRGFIVYSKDAKCDLLGLSQALVEDCGAVSEPVARAMAEGALRRSKAQLAIAITGFAGPGAPDDEPGLVHFACAGHAAETRHCLKHFGDIGRGATRIESLRVALAMLGDMLPAVADCPPQAA</sequence>
<feature type="domain" description="CinA C-terminal" evidence="1">
    <location>
        <begin position="32"/>
        <end position="177"/>
    </location>
</feature>
<dbReference type="InterPro" id="IPR036653">
    <property type="entry name" value="CinA-like_C"/>
</dbReference>